<sequence>MVLATAALLVDDVVGWSSGVRLTSGGVRETVSQGREWGLPGGELGEFPGRRGTLRVP</sequence>
<accession>A0ABW1BHR5</accession>
<proteinExistence type="predicted"/>
<name>A0ABW1BHR5_9ACTN</name>
<dbReference type="EMBL" id="JBHSNZ010000040">
    <property type="protein sequence ID" value="MFC5812739.1"/>
    <property type="molecule type" value="Genomic_DNA"/>
</dbReference>
<reference evidence="2" key="1">
    <citation type="journal article" date="2019" name="Int. J. Syst. Evol. Microbiol.">
        <title>The Global Catalogue of Microorganisms (GCM) 10K type strain sequencing project: providing services to taxonomists for standard genome sequencing and annotation.</title>
        <authorList>
            <consortium name="The Broad Institute Genomics Platform"/>
            <consortium name="The Broad Institute Genome Sequencing Center for Infectious Disease"/>
            <person name="Wu L."/>
            <person name="Ma J."/>
        </authorList>
    </citation>
    <scope>NUCLEOTIDE SEQUENCE [LARGE SCALE GENOMIC DNA]</scope>
    <source>
        <strain evidence="2">JCM 9918</strain>
    </source>
</reference>
<protein>
    <submittedName>
        <fullName evidence="1">Uncharacterized protein</fullName>
    </submittedName>
</protein>
<keyword evidence="2" id="KW-1185">Reference proteome</keyword>
<evidence type="ECO:0000313" key="1">
    <source>
        <dbReference type="EMBL" id="MFC5812739.1"/>
    </source>
</evidence>
<organism evidence="1 2">
    <name type="scientific">Streptomyces heilongjiangensis</name>
    <dbReference type="NCBI Taxonomy" id="945052"/>
    <lineage>
        <taxon>Bacteria</taxon>
        <taxon>Bacillati</taxon>
        <taxon>Actinomycetota</taxon>
        <taxon>Actinomycetes</taxon>
        <taxon>Kitasatosporales</taxon>
        <taxon>Streptomycetaceae</taxon>
        <taxon>Streptomyces</taxon>
    </lineage>
</organism>
<evidence type="ECO:0000313" key="2">
    <source>
        <dbReference type="Proteomes" id="UP001596112"/>
    </source>
</evidence>
<dbReference type="RefSeq" id="WP_159773209.1">
    <property type="nucleotide sequence ID" value="NZ_JAQOSL010000044.1"/>
</dbReference>
<comment type="caution">
    <text evidence="1">The sequence shown here is derived from an EMBL/GenBank/DDBJ whole genome shotgun (WGS) entry which is preliminary data.</text>
</comment>
<dbReference type="Proteomes" id="UP001596112">
    <property type="component" value="Unassembled WGS sequence"/>
</dbReference>
<gene>
    <name evidence="1" type="ORF">ACFQGO_35430</name>
</gene>